<dbReference type="AlphaFoldDB" id="A0A1G7VS43"/>
<protein>
    <submittedName>
        <fullName evidence="2">Uncharacterized protein</fullName>
    </submittedName>
</protein>
<evidence type="ECO:0000313" key="2">
    <source>
        <dbReference type="EMBL" id="SDG62517.1"/>
    </source>
</evidence>
<dbReference type="Proteomes" id="UP000199492">
    <property type="component" value="Unassembled WGS sequence"/>
</dbReference>
<evidence type="ECO:0000256" key="1">
    <source>
        <dbReference type="SAM" id="SignalP"/>
    </source>
</evidence>
<sequence>MKRLLSNSVILIMILLSCYSCKNNTTKHQAIQLEGLTLNNNQKWIANEETHIGMKRIDSILKNNTSSSGKILGDVLSKQTSYIIKSCDMEGEPHDQLHVVLVPILEEITDIKDVENTSELEKKVTNLQRLTATYFEYFKIN</sequence>
<gene>
    <name evidence="2" type="ORF">SAMN04489796_101116</name>
</gene>
<dbReference type="EMBL" id="FNCZ01000001">
    <property type="protein sequence ID" value="SDG62517.1"/>
    <property type="molecule type" value="Genomic_DNA"/>
</dbReference>
<keyword evidence="1" id="KW-0732">Signal</keyword>
<organism evidence="2 3">
    <name type="scientific">Winogradskyella thalassocola</name>
    <dbReference type="NCBI Taxonomy" id="262004"/>
    <lineage>
        <taxon>Bacteria</taxon>
        <taxon>Pseudomonadati</taxon>
        <taxon>Bacteroidota</taxon>
        <taxon>Flavobacteriia</taxon>
        <taxon>Flavobacteriales</taxon>
        <taxon>Flavobacteriaceae</taxon>
        <taxon>Winogradskyella</taxon>
    </lineage>
</organism>
<evidence type="ECO:0000313" key="3">
    <source>
        <dbReference type="Proteomes" id="UP000199492"/>
    </source>
</evidence>
<feature type="chain" id="PRO_5011781297" evidence="1">
    <location>
        <begin position="23"/>
        <end position="141"/>
    </location>
</feature>
<accession>A0A1G7VS43</accession>
<reference evidence="3" key="1">
    <citation type="submission" date="2016-10" db="EMBL/GenBank/DDBJ databases">
        <authorList>
            <person name="Varghese N."/>
            <person name="Submissions S."/>
        </authorList>
    </citation>
    <scope>NUCLEOTIDE SEQUENCE [LARGE SCALE GENOMIC DNA]</scope>
    <source>
        <strain evidence="3">DSM 15363</strain>
    </source>
</reference>
<feature type="signal peptide" evidence="1">
    <location>
        <begin position="1"/>
        <end position="22"/>
    </location>
</feature>
<dbReference type="STRING" id="262004.SAMN04489796_101116"/>
<keyword evidence="3" id="KW-1185">Reference proteome</keyword>
<name>A0A1G7VS43_9FLAO</name>
<dbReference type="RefSeq" id="WP_245710055.1">
    <property type="nucleotide sequence ID" value="NZ_FNCZ01000001.1"/>
</dbReference>
<dbReference type="PROSITE" id="PS51257">
    <property type="entry name" value="PROKAR_LIPOPROTEIN"/>
    <property type="match status" value="1"/>
</dbReference>
<proteinExistence type="predicted"/>